<gene>
    <name evidence="3" type="ORF">GGR21_001492</name>
</gene>
<dbReference type="RefSeq" id="WP_183306526.1">
    <property type="nucleotide sequence ID" value="NZ_JACIEP010000004.1"/>
</dbReference>
<sequence>MRKIFKSILLTATICCILFSCGDSDNDNPDAGNNNETPTPNPGALNITSIEKLNQGTSTINSHADVTSRSSIKMNFRSYVELGQKALGVTVPHYPRVKKMANGNYIMFFHNNQIGSGCDYSISQNLKLWSPKGKIFSTYKITDSFGDENECRFSTCDAVVLSNGDILAVASYRANNGYKERPLDAGIMLRRSTNNGTSWSDPVKIFQGVNWEPYLLQLPSGEIHCYFTDSNRTGIQGKDTGTAMIVSKDNGQTWTPFLGSNPYYVIRSKHTIDGKTYFNDQMPSVIKLNGSNELAAVMETTNSANEYYISYAYSGEDGEWTYLTADQAGPEDRNTKVFLGAAPYLVQFPSGETVLSYNRSNQFNLKMGDAKARNFGDSYVPFSGGFWGSLQVMNDHQLIGVMPNTSKGAILLAQFVLNHRIAATSRSVVIDGSNSEWTDTDHALFVGGKSQAQATLRCSFDKDNVYFLVEVLDKSIAKEDYAAIYLNPVTGDNKLTSEACRIKVSYDGIVSSEVYNGSSWTNTDLGVSGKVKYENNKNDKSGYITEIAIPRSKLNIKSGEILVNFSISDSEGGEDAIVSTSSTSTAKWIPISGL</sequence>
<keyword evidence="4" id="KW-1185">Reference proteome</keyword>
<dbReference type="Proteomes" id="UP000555103">
    <property type="component" value="Unassembled WGS sequence"/>
</dbReference>
<name>A0A840CLP6_9BACT</name>
<dbReference type="AlphaFoldDB" id="A0A840CLP6"/>
<dbReference type="GO" id="GO:0004553">
    <property type="term" value="F:hydrolase activity, hydrolyzing O-glycosyl compounds"/>
    <property type="evidence" value="ECO:0007669"/>
    <property type="project" value="InterPro"/>
</dbReference>
<evidence type="ECO:0000259" key="2">
    <source>
        <dbReference type="Pfam" id="PF06452"/>
    </source>
</evidence>
<dbReference type="PANTHER" id="PTHR38792">
    <property type="entry name" value="BNR/ASP-BOX REPEAT DOMAIN PROTEIN (AFU_ORTHOLOGUE AFUA_7G06430)-RELATED"/>
    <property type="match status" value="1"/>
</dbReference>
<dbReference type="PANTHER" id="PTHR38792:SF3">
    <property type="entry name" value="BNR_ASP-BOX REPEAT DOMAIN PROTEIN (AFU_ORTHOLOGUE AFUA_7G06430)-RELATED"/>
    <property type="match status" value="1"/>
</dbReference>
<reference evidence="3 4" key="1">
    <citation type="submission" date="2020-08" db="EMBL/GenBank/DDBJ databases">
        <title>Genomic Encyclopedia of Type Strains, Phase IV (KMG-IV): sequencing the most valuable type-strain genomes for metagenomic binning, comparative biology and taxonomic classification.</title>
        <authorList>
            <person name="Goeker M."/>
        </authorList>
    </citation>
    <scope>NUCLEOTIDE SEQUENCE [LARGE SCALE GENOMIC DNA]</scope>
    <source>
        <strain evidence="3 4">DSM 104969</strain>
    </source>
</reference>
<accession>A0A840CLP6</accession>
<dbReference type="CDD" id="cd15482">
    <property type="entry name" value="Sialidase_non-viral"/>
    <property type="match status" value="1"/>
</dbReference>
<evidence type="ECO:0000313" key="3">
    <source>
        <dbReference type="EMBL" id="MBB4035599.1"/>
    </source>
</evidence>
<evidence type="ECO:0000256" key="1">
    <source>
        <dbReference type="SAM" id="SignalP"/>
    </source>
</evidence>
<feature type="signal peptide" evidence="1">
    <location>
        <begin position="1"/>
        <end position="25"/>
    </location>
</feature>
<dbReference type="InterPro" id="IPR010502">
    <property type="entry name" value="Carb-bd_dom_fam9"/>
</dbReference>
<proteinExistence type="predicted"/>
<dbReference type="GO" id="GO:0016052">
    <property type="term" value="P:carbohydrate catabolic process"/>
    <property type="evidence" value="ECO:0007669"/>
    <property type="project" value="InterPro"/>
</dbReference>
<dbReference type="InterPro" id="IPR036278">
    <property type="entry name" value="Sialidase_sf"/>
</dbReference>
<dbReference type="EMBL" id="JACIEP010000004">
    <property type="protein sequence ID" value="MBB4035599.1"/>
    <property type="molecule type" value="Genomic_DNA"/>
</dbReference>
<dbReference type="SUPFAM" id="SSF50939">
    <property type="entry name" value="Sialidases"/>
    <property type="match status" value="1"/>
</dbReference>
<evidence type="ECO:0000313" key="4">
    <source>
        <dbReference type="Proteomes" id="UP000555103"/>
    </source>
</evidence>
<dbReference type="CDD" id="cd00241">
    <property type="entry name" value="DOMON_like"/>
    <property type="match status" value="1"/>
</dbReference>
<comment type="caution">
    <text evidence="3">The sequence shown here is derived from an EMBL/GenBank/DDBJ whole genome shotgun (WGS) entry which is preliminary data.</text>
</comment>
<feature type="domain" description="Carbohydrate-binding" evidence="2">
    <location>
        <begin position="449"/>
        <end position="578"/>
    </location>
</feature>
<dbReference type="SUPFAM" id="SSF49344">
    <property type="entry name" value="CBD9-like"/>
    <property type="match status" value="1"/>
</dbReference>
<keyword evidence="1" id="KW-0732">Signal</keyword>
<organism evidence="3 4">
    <name type="scientific">Dysgonomonas hofstadii</name>
    <dbReference type="NCBI Taxonomy" id="637886"/>
    <lineage>
        <taxon>Bacteria</taxon>
        <taxon>Pseudomonadati</taxon>
        <taxon>Bacteroidota</taxon>
        <taxon>Bacteroidia</taxon>
        <taxon>Bacteroidales</taxon>
        <taxon>Dysgonomonadaceae</taxon>
        <taxon>Dysgonomonas</taxon>
    </lineage>
</organism>
<dbReference type="Pfam" id="PF06452">
    <property type="entry name" value="CBM9_1"/>
    <property type="match status" value="1"/>
</dbReference>
<dbReference type="PROSITE" id="PS51257">
    <property type="entry name" value="PROKAR_LIPOPROTEIN"/>
    <property type="match status" value="1"/>
</dbReference>
<dbReference type="Gene3D" id="2.120.10.10">
    <property type="match status" value="1"/>
</dbReference>
<dbReference type="GO" id="GO:0030246">
    <property type="term" value="F:carbohydrate binding"/>
    <property type="evidence" value="ECO:0007669"/>
    <property type="project" value="InterPro"/>
</dbReference>
<feature type="chain" id="PRO_5032936614" description="Carbohydrate-binding domain-containing protein" evidence="1">
    <location>
        <begin position="26"/>
        <end position="594"/>
    </location>
</feature>
<dbReference type="Gene3D" id="2.60.40.1190">
    <property type="match status" value="1"/>
</dbReference>
<protein>
    <recommendedName>
        <fullName evidence="2">Carbohydrate-binding domain-containing protein</fullName>
    </recommendedName>
</protein>